<sequence>MQCSLDGDQEGNGSYDIAQLKIWCNNKVYVEHCTSGCIALEISCVDIPGIFFEVTTVLFELSCMVGAGEVWTHNGCTAGIPNRLIRDHIEPPKQQIIEYKLHLL</sequence>
<evidence type="ECO:0000313" key="2">
    <source>
        <dbReference type="Proteomes" id="UP000233837"/>
    </source>
</evidence>
<reference evidence="1 2" key="1">
    <citation type="journal article" date="2016" name="Sci. Rep.">
        <title>The Dendrobium catenatum Lindl. genome sequence provides insights into polysaccharide synthase, floral development and adaptive evolution.</title>
        <authorList>
            <person name="Zhang G.Q."/>
            <person name="Xu Q."/>
            <person name="Bian C."/>
            <person name="Tsai W.C."/>
            <person name="Yeh C.M."/>
            <person name="Liu K.W."/>
            <person name="Yoshida K."/>
            <person name="Zhang L.S."/>
            <person name="Chang S.B."/>
            <person name="Chen F."/>
            <person name="Shi Y."/>
            <person name="Su Y.Y."/>
            <person name="Zhang Y.Q."/>
            <person name="Chen L.J."/>
            <person name="Yin Y."/>
            <person name="Lin M."/>
            <person name="Huang H."/>
            <person name="Deng H."/>
            <person name="Wang Z.W."/>
            <person name="Zhu S.L."/>
            <person name="Zhao X."/>
            <person name="Deng C."/>
            <person name="Niu S.C."/>
            <person name="Huang J."/>
            <person name="Wang M."/>
            <person name="Liu G.H."/>
            <person name="Yang H.J."/>
            <person name="Xiao X.J."/>
            <person name="Hsiao Y.Y."/>
            <person name="Wu W.L."/>
            <person name="Chen Y.Y."/>
            <person name="Mitsuda N."/>
            <person name="Ohme-Takagi M."/>
            <person name="Luo Y.B."/>
            <person name="Van de Peer Y."/>
            <person name="Liu Z.J."/>
        </authorList>
    </citation>
    <scope>NUCLEOTIDE SEQUENCE [LARGE SCALE GENOMIC DNA]</scope>
    <source>
        <tissue evidence="1">The whole plant</tissue>
    </source>
</reference>
<protein>
    <submittedName>
        <fullName evidence="1">Uncharacterized protein</fullName>
    </submittedName>
</protein>
<dbReference type="SUPFAM" id="SSF55021">
    <property type="entry name" value="ACT-like"/>
    <property type="match status" value="1"/>
</dbReference>
<dbReference type="EMBL" id="KZ502442">
    <property type="protein sequence ID" value="PKU79172.1"/>
    <property type="molecule type" value="Genomic_DNA"/>
</dbReference>
<reference evidence="1 2" key="2">
    <citation type="journal article" date="2017" name="Nature">
        <title>The Apostasia genome and the evolution of orchids.</title>
        <authorList>
            <person name="Zhang G.Q."/>
            <person name="Liu K.W."/>
            <person name="Li Z."/>
            <person name="Lohaus R."/>
            <person name="Hsiao Y.Y."/>
            <person name="Niu S.C."/>
            <person name="Wang J.Y."/>
            <person name="Lin Y.C."/>
            <person name="Xu Q."/>
            <person name="Chen L.J."/>
            <person name="Yoshida K."/>
            <person name="Fujiwara S."/>
            <person name="Wang Z.W."/>
            <person name="Zhang Y.Q."/>
            <person name="Mitsuda N."/>
            <person name="Wang M."/>
            <person name="Liu G.H."/>
            <person name="Pecoraro L."/>
            <person name="Huang H.X."/>
            <person name="Xiao X.J."/>
            <person name="Lin M."/>
            <person name="Wu X.Y."/>
            <person name="Wu W.L."/>
            <person name="Chen Y.Y."/>
            <person name="Chang S.B."/>
            <person name="Sakamoto S."/>
            <person name="Ohme-Takagi M."/>
            <person name="Yagi M."/>
            <person name="Zeng S.J."/>
            <person name="Shen C.Y."/>
            <person name="Yeh C.M."/>
            <person name="Luo Y.B."/>
            <person name="Tsai W.C."/>
            <person name="Van de Peer Y."/>
            <person name="Liu Z.J."/>
        </authorList>
    </citation>
    <scope>NUCLEOTIDE SEQUENCE [LARGE SCALE GENOMIC DNA]</scope>
    <source>
        <tissue evidence="1">The whole plant</tissue>
    </source>
</reference>
<evidence type="ECO:0000313" key="1">
    <source>
        <dbReference type="EMBL" id="PKU79172.1"/>
    </source>
</evidence>
<proteinExistence type="predicted"/>
<dbReference type="Proteomes" id="UP000233837">
    <property type="component" value="Unassembled WGS sequence"/>
</dbReference>
<keyword evidence="2" id="KW-1185">Reference proteome</keyword>
<organism evidence="1 2">
    <name type="scientific">Dendrobium catenatum</name>
    <dbReference type="NCBI Taxonomy" id="906689"/>
    <lineage>
        <taxon>Eukaryota</taxon>
        <taxon>Viridiplantae</taxon>
        <taxon>Streptophyta</taxon>
        <taxon>Embryophyta</taxon>
        <taxon>Tracheophyta</taxon>
        <taxon>Spermatophyta</taxon>
        <taxon>Magnoliopsida</taxon>
        <taxon>Liliopsida</taxon>
        <taxon>Asparagales</taxon>
        <taxon>Orchidaceae</taxon>
        <taxon>Epidendroideae</taxon>
        <taxon>Malaxideae</taxon>
        <taxon>Dendrobiinae</taxon>
        <taxon>Dendrobium</taxon>
    </lineage>
</organism>
<dbReference type="AlphaFoldDB" id="A0A2I0WU27"/>
<dbReference type="InterPro" id="IPR045865">
    <property type="entry name" value="ACT-like_dom_sf"/>
</dbReference>
<accession>A0A2I0WU27</accession>
<gene>
    <name evidence="1" type="ORF">MA16_Dca000516</name>
</gene>
<name>A0A2I0WU27_9ASPA</name>